<evidence type="ECO:0000259" key="9">
    <source>
        <dbReference type="PROSITE" id="PS51779"/>
    </source>
</evidence>
<dbReference type="PANTHER" id="PTHR12815">
    <property type="entry name" value="SORTING AND ASSEMBLY MACHINERY SAMM50 PROTEIN FAMILY MEMBER"/>
    <property type="match status" value="1"/>
</dbReference>
<dbReference type="RefSeq" id="WP_005872416.1">
    <property type="nucleotide sequence ID" value="NZ_ACYG01000027.1"/>
</dbReference>
<feature type="domain" description="POTRA" evidence="9">
    <location>
        <begin position="248"/>
        <end position="329"/>
    </location>
</feature>
<organism evidence="10 11">
    <name type="scientific">Campylobacter gracilis RM3268</name>
    <dbReference type="NCBI Taxonomy" id="553220"/>
    <lineage>
        <taxon>Bacteria</taxon>
        <taxon>Pseudomonadati</taxon>
        <taxon>Campylobacterota</taxon>
        <taxon>Epsilonproteobacteria</taxon>
        <taxon>Campylobacterales</taxon>
        <taxon>Campylobacteraceae</taxon>
        <taxon>Campylobacter</taxon>
    </lineage>
</organism>
<keyword evidence="3" id="KW-0812">Transmembrane</keyword>
<evidence type="ECO:0000256" key="4">
    <source>
        <dbReference type="ARBA" id="ARBA00022729"/>
    </source>
</evidence>
<accession>C8PIG8</accession>
<comment type="subcellular location">
    <subcellularLocation>
        <location evidence="1">Membrane</location>
    </subcellularLocation>
</comment>
<comment type="caution">
    <text evidence="10">The sequence shown here is derived from an EMBL/GenBank/DDBJ whole genome shotgun (WGS) entry which is preliminary data.</text>
</comment>
<dbReference type="STRING" id="824.CGRAC_0645"/>
<keyword evidence="4" id="KW-0732">Signal</keyword>
<protein>
    <recommendedName>
        <fullName evidence="8">Outer membrane protein assembly factor BamA</fullName>
    </recommendedName>
</protein>
<feature type="domain" description="POTRA" evidence="9">
    <location>
        <begin position="5"/>
        <end position="72"/>
    </location>
</feature>
<dbReference type="PANTHER" id="PTHR12815:SF23">
    <property type="entry name" value="OUTER MEMBRANE PROTEIN ASSEMBLY FACTOR BAMA"/>
    <property type="match status" value="1"/>
</dbReference>
<dbReference type="GO" id="GO:0071709">
    <property type="term" value="P:membrane assembly"/>
    <property type="evidence" value="ECO:0007669"/>
    <property type="project" value="InterPro"/>
</dbReference>
<proteinExistence type="inferred from homology"/>
<dbReference type="Proteomes" id="UP000005709">
    <property type="component" value="Unassembled WGS sequence"/>
</dbReference>
<reference evidence="10 11" key="1">
    <citation type="submission" date="2009-07" db="EMBL/GenBank/DDBJ databases">
        <authorList>
            <person name="Madupu R."/>
            <person name="Sebastian Y."/>
            <person name="Durkin A.S."/>
            <person name="Torralba M."/>
            <person name="Methe B."/>
            <person name="Sutton G.G."/>
            <person name="Strausberg R.L."/>
            <person name="Nelson K.E."/>
        </authorList>
    </citation>
    <scope>NUCLEOTIDE SEQUENCE [LARGE SCALE GENOMIC DNA]</scope>
    <source>
        <strain evidence="10 11">RM3268</strain>
    </source>
</reference>
<gene>
    <name evidence="10" type="primary">yaeT</name>
    <name evidence="10" type="ORF">CAMGR0001_1629</name>
</gene>
<sequence>MACAAQIKSIKFEGLRHLSPQVAQQISGLKVGDELNGENTNAAISKLFEQGYFSDVYISEQGGAVTINVTEKPTIAKVEIKNVVTNDRDKINELIGLRPGQVYDEVAAKKAETRIKQYYEVKGFFDTVVEFYPKPINDDKSVILLTIEVNRGENIIIDKVNLVGADKLDYDDIEPSVANKERETLGWMWGFNDGKVKTAELPNDANRIQEEYYKKGYLDAQVSAPLLNADMDNYTADLTYYISEGEQYTVSSVDIEYPADIIKLDKEKVLDDFKLQKGDTMNSERLRRDMNTLETLVADQGYAYVRIVPKTKQDKEARTVAITYQVIPEDKVYIRNVTISGNDKTEDKVIRREMYLTEGNLYSKTDYNDSLNSLKRTGYFDEVEIKENRVSNDQIDLEVAVKEAPTGSITGGIGYGSEDGILLSGGISDRNVFGTGLHGAFSVEKSDDQLSGRLSLTNPRVFDSEYSLGGSIFANDYDWDDYDEKSYGFSITGGRKIGRNTDVSLTYYLEKSEIKGLNEYYAKAGYLDGKNLKSSIIPSITYNSTDDYYLPRSGMIASASLEYAGLGGDMDYTKARGSFNYYFGLRDYIDHDIIFRYKAATGYMWEGNKKIPINEKLFLGGMKSIRGYEGRSIPKKEICLNANNCRYIETGGMQSFNNSFELSFPVVDRLKMRFVTFFDYGMIGDHDWNEEERYSTGAGIEWMTPMGPLQLYFVKPLNKKPHDDTNSFEFSIGARFN</sequence>
<dbReference type="EMBL" id="ACYG01000027">
    <property type="protein sequence ID" value="EEV17333.1"/>
    <property type="molecule type" value="Genomic_DNA"/>
</dbReference>
<dbReference type="InterPro" id="IPR034746">
    <property type="entry name" value="POTRA"/>
</dbReference>
<name>C8PIG8_9BACT</name>
<evidence type="ECO:0000256" key="2">
    <source>
        <dbReference type="ARBA" id="ARBA00022452"/>
    </source>
</evidence>
<evidence type="ECO:0000256" key="1">
    <source>
        <dbReference type="ARBA" id="ARBA00004370"/>
    </source>
</evidence>
<evidence type="ECO:0000256" key="5">
    <source>
        <dbReference type="ARBA" id="ARBA00022737"/>
    </source>
</evidence>
<dbReference type="Pfam" id="PF01103">
    <property type="entry name" value="Omp85"/>
    <property type="match status" value="1"/>
</dbReference>
<keyword evidence="5" id="KW-0677">Repeat</keyword>
<evidence type="ECO:0000313" key="10">
    <source>
        <dbReference type="EMBL" id="EEV17333.1"/>
    </source>
</evidence>
<evidence type="ECO:0000256" key="8">
    <source>
        <dbReference type="NCBIfam" id="TIGR03303"/>
    </source>
</evidence>
<dbReference type="InterPro" id="IPR010827">
    <property type="entry name" value="BamA/TamA_POTRA"/>
</dbReference>
<evidence type="ECO:0000256" key="3">
    <source>
        <dbReference type="ARBA" id="ARBA00022692"/>
    </source>
</evidence>
<keyword evidence="2" id="KW-1134">Transmembrane beta strand</keyword>
<keyword evidence="7" id="KW-0998">Cell outer membrane</keyword>
<dbReference type="PROSITE" id="PS51779">
    <property type="entry name" value="POTRA"/>
    <property type="match status" value="3"/>
</dbReference>
<dbReference type="NCBIfam" id="TIGR03303">
    <property type="entry name" value="OM_YaeT"/>
    <property type="match status" value="1"/>
</dbReference>
<dbReference type="Pfam" id="PF07244">
    <property type="entry name" value="POTRA"/>
    <property type="match status" value="5"/>
</dbReference>
<dbReference type="AlphaFoldDB" id="C8PIG8"/>
<dbReference type="Gene3D" id="2.40.160.50">
    <property type="entry name" value="membrane protein fhac: a member of the omp85/tpsb transporter family"/>
    <property type="match status" value="1"/>
</dbReference>
<keyword evidence="11" id="KW-1185">Reference proteome</keyword>
<evidence type="ECO:0000256" key="6">
    <source>
        <dbReference type="ARBA" id="ARBA00023136"/>
    </source>
</evidence>
<dbReference type="InterPro" id="IPR000184">
    <property type="entry name" value="Bac_surfAg_D15"/>
</dbReference>
<dbReference type="GO" id="GO:0009279">
    <property type="term" value="C:cell outer membrane"/>
    <property type="evidence" value="ECO:0007669"/>
    <property type="project" value="UniProtKB-UniRule"/>
</dbReference>
<evidence type="ECO:0000256" key="7">
    <source>
        <dbReference type="ARBA" id="ARBA00023237"/>
    </source>
</evidence>
<keyword evidence="6" id="KW-0472">Membrane</keyword>
<dbReference type="Gene3D" id="3.10.20.310">
    <property type="entry name" value="membrane protein fhac"/>
    <property type="match status" value="5"/>
</dbReference>
<dbReference type="eggNOG" id="COG4775">
    <property type="taxonomic scope" value="Bacteria"/>
</dbReference>
<dbReference type="InterPro" id="IPR023707">
    <property type="entry name" value="OM_assembly_BamA"/>
</dbReference>
<dbReference type="HAMAP" id="MF_01430">
    <property type="entry name" value="OM_assembly_BamA"/>
    <property type="match status" value="1"/>
</dbReference>
<dbReference type="PIRSF" id="PIRSF006076">
    <property type="entry name" value="OM_assembly_OMP85"/>
    <property type="match status" value="1"/>
</dbReference>
<dbReference type="InterPro" id="IPR039910">
    <property type="entry name" value="D15-like"/>
</dbReference>
<evidence type="ECO:0000313" key="11">
    <source>
        <dbReference type="Proteomes" id="UP000005709"/>
    </source>
</evidence>
<feature type="domain" description="POTRA" evidence="9">
    <location>
        <begin position="332"/>
        <end position="404"/>
    </location>
</feature>